<evidence type="ECO:0000313" key="2">
    <source>
        <dbReference type="Proteomes" id="UP000053676"/>
    </source>
</evidence>
<proteinExistence type="predicted"/>
<keyword evidence="2" id="KW-1185">Reference proteome</keyword>
<evidence type="ECO:0000313" key="1">
    <source>
        <dbReference type="EMBL" id="ETN68540.1"/>
    </source>
</evidence>
<organism evidence="1 2">
    <name type="scientific">Necator americanus</name>
    <name type="common">Human hookworm</name>
    <dbReference type="NCBI Taxonomy" id="51031"/>
    <lineage>
        <taxon>Eukaryota</taxon>
        <taxon>Metazoa</taxon>
        <taxon>Ecdysozoa</taxon>
        <taxon>Nematoda</taxon>
        <taxon>Chromadorea</taxon>
        <taxon>Rhabditida</taxon>
        <taxon>Rhabditina</taxon>
        <taxon>Rhabditomorpha</taxon>
        <taxon>Strongyloidea</taxon>
        <taxon>Ancylostomatidae</taxon>
        <taxon>Bunostominae</taxon>
        <taxon>Necator</taxon>
    </lineage>
</organism>
<name>W2SG16_NECAM</name>
<dbReference type="Proteomes" id="UP000053676">
    <property type="component" value="Unassembled WGS sequence"/>
</dbReference>
<dbReference type="KEGG" id="nai:NECAME_15766"/>
<dbReference type="EMBL" id="KI669247">
    <property type="protein sequence ID" value="ETN68540.1"/>
    <property type="molecule type" value="Genomic_DNA"/>
</dbReference>
<dbReference type="AlphaFoldDB" id="W2SG16"/>
<accession>W2SG16</accession>
<reference evidence="2" key="1">
    <citation type="journal article" date="2014" name="Nat. Genet.">
        <title>Genome of the human hookworm Necator americanus.</title>
        <authorList>
            <person name="Tang Y.T."/>
            <person name="Gao X."/>
            <person name="Rosa B.A."/>
            <person name="Abubucker S."/>
            <person name="Hallsworth-Pepin K."/>
            <person name="Martin J."/>
            <person name="Tyagi R."/>
            <person name="Heizer E."/>
            <person name="Zhang X."/>
            <person name="Bhonagiri-Palsikar V."/>
            <person name="Minx P."/>
            <person name="Warren W.C."/>
            <person name="Wang Q."/>
            <person name="Zhan B."/>
            <person name="Hotez P.J."/>
            <person name="Sternberg P.W."/>
            <person name="Dougall A."/>
            <person name="Gaze S.T."/>
            <person name="Mulvenna J."/>
            <person name="Sotillo J."/>
            <person name="Ranganathan S."/>
            <person name="Rabelo E.M."/>
            <person name="Wilson R.K."/>
            <person name="Felgner P.L."/>
            <person name="Bethony J."/>
            <person name="Hawdon J.M."/>
            <person name="Gasser R.B."/>
            <person name="Loukas A."/>
            <person name="Mitreva M."/>
        </authorList>
    </citation>
    <scope>NUCLEOTIDE SEQUENCE [LARGE SCALE GENOMIC DNA]</scope>
</reference>
<gene>
    <name evidence="1" type="ORF">NECAME_15766</name>
</gene>
<sequence length="61" mass="7000">MVRSRIELWYNSDVRQAEPFIDDDVVYFITFNDHESPSLEASHPASARGLISDESDIVRAM</sequence>
<protein>
    <submittedName>
        <fullName evidence="1">Uncharacterized protein</fullName>
    </submittedName>
</protein>